<keyword evidence="8 10" id="KW-0040">ANK repeat</keyword>
<dbReference type="SUPFAM" id="SSF48403">
    <property type="entry name" value="Ankyrin repeat"/>
    <property type="match status" value="1"/>
</dbReference>
<feature type="compositionally biased region" description="Low complexity" evidence="12">
    <location>
        <begin position="349"/>
        <end position="359"/>
    </location>
</feature>
<evidence type="ECO:0000256" key="12">
    <source>
        <dbReference type="SAM" id="MobiDB-lite"/>
    </source>
</evidence>
<feature type="region of interest" description="Disordered" evidence="12">
    <location>
        <begin position="494"/>
        <end position="691"/>
    </location>
</feature>
<feature type="repeat" description="ANK" evidence="10">
    <location>
        <begin position="210"/>
        <end position="243"/>
    </location>
</feature>
<evidence type="ECO:0000256" key="11">
    <source>
        <dbReference type="SAM" id="Coils"/>
    </source>
</evidence>
<evidence type="ECO:0000256" key="6">
    <source>
        <dbReference type="ARBA" id="ARBA00022740"/>
    </source>
</evidence>
<feature type="region of interest" description="Disordered" evidence="12">
    <location>
        <begin position="408"/>
        <end position="458"/>
    </location>
</feature>
<dbReference type="GeneID" id="106458543"/>
<gene>
    <name evidence="14" type="primary">LOC106458543</name>
</gene>
<keyword evidence="9" id="KW-1053">Target membrane</keyword>
<feature type="compositionally biased region" description="Low complexity" evidence="12">
    <location>
        <begin position="515"/>
        <end position="548"/>
    </location>
</feature>
<comment type="subcellular location">
    <subcellularLocation>
        <location evidence="2">Cell projection</location>
        <location evidence="2">Stereocilium</location>
    </subcellularLocation>
    <subcellularLocation>
        <location evidence="1">Target cell membrane</location>
    </subcellularLocation>
</comment>
<keyword evidence="11" id="KW-0175">Coiled coil</keyword>
<dbReference type="PANTHER" id="PTHR24153:SF8">
    <property type="entry name" value="FORKED, ISOFORM F"/>
    <property type="match status" value="1"/>
</dbReference>
<feature type="compositionally biased region" description="Polar residues" evidence="12">
    <location>
        <begin position="618"/>
        <end position="647"/>
    </location>
</feature>
<evidence type="ECO:0000256" key="4">
    <source>
        <dbReference type="ARBA" id="ARBA00022537"/>
    </source>
</evidence>
<keyword evidence="7" id="KW-0528">Neurotoxin</keyword>
<dbReference type="Gene3D" id="1.25.40.20">
    <property type="entry name" value="Ankyrin repeat-containing domain"/>
    <property type="match status" value="2"/>
</dbReference>
<feature type="region of interest" description="Disordered" evidence="12">
    <location>
        <begin position="1157"/>
        <end position="1188"/>
    </location>
</feature>
<feature type="region of interest" description="Disordered" evidence="12">
    <location>
        <begin position="756"/>
        <end position="775"/>
    </location>
</feature>
<dbReference type="PROSITE" id="PS50297">
    <property type="entry name" value="ANK_REP_REGION"/>
    <property type="match status" value="1"/>
</dbReference>
<dbReference type="PANTHER" id="PTHR24153">
    <property type="entry name" value="ESPIN"/>
    <property type="match status" value="1"/>
</dbReference>
<feature type="compositionally biased region" description="Polar residues" evidence="12">
    <location>
        <begin position="557"/>
        <end position="591"/>
    </location>
</feature>
<organism evidence="13 14">
    <name type="scientific">Limulus polyphemus</name>
    <name type="common">Atlantic horseshoe crab</name>
    <dbReference type="NCBI Taxonomy" id="6850"/>
    <lineage>
        <taxon>Eukaryota</taxon>
        <taxon>Metazoa</taxon>
        <taxon>Ecdysozoa</taxon>
        <taxon>Arthropoda</taxon>
        <taxon>Chelicerata</taxon>
        <taxon>Merostomata</taxon>
        <taxon>Xiphosura</taxon>
        <taxon>Limulidae</taxon>
        <taxon>Limulus</taxon>
    </lineage>
</organism>
<dbReference type="Pfam" id="PF12796">
    <property type="entry name" value="Ank_2"/>
    <property type="match status" value="3"/>
</dbReference>
<name>A0ABM1SA47_LIMPO</name>
<keyword evidence="4" id="KW-1052">Target cell membrane</keyword>
<feature type="repeat" description="ANK" evidence="10">
    <location>
        <begin position="141"/>
        <end position="173"/>
    </location>
</feature>
<keyword evidence="5" id="KW-0677">Repeat</keyword>
<dbReference type="SMART" id="SM00248">
    <property type="entry name" value="ANK"/>
    <property type="match status" value="8"/>
</dbReference>
<keyword evidence="3" id="KW-0268">Exocytosis</keyword>
<accession>A0ABM1SA47</accession>
<dbReference type="InterPro" id="IPR036770">
    <property type="entry name" value="Ankyrin_rpt-contain_sf"/>
</dbReference>
<evidence type="ECO:0000256" key="5">
    <source>
        <dbReference type="ARBA" id="ARBA00022737"/>
    </source>
</evidence>
<feature type="compositionally biased region" description="Basic residues" evidence="12">
    <location>
        <begin position="409"/>
        <end position="425"/>
    </location>
</feature>
<feature type="compositionally biased region" description="Basic and acidic residues" evidence="12">
    <location>
        <begin position="446"/>
        <end position="458"/>
    </location>
</feature>
<keyword evidence="13" id="KW-1185">Reference proteome</keyword>
<evidence type="ECO:0000256" key="1">
    <source>
        <dbReference type="ARBA" id="ARBA00004175"/>
    </source>
</evidence>
<dbReference type="InterPro" id="IPR002110">
    <property type="entry name" value="Ankyrin_rpt"/>
</dbReference>
<keyword evidence="7" id="KW-0800">Toxin</keyword>
<keyword evidence="6" id="KW-1009">Hearing</keyword>
<feature type="compositionally biased region" description="Polar residues" evidence="12">
    <location>
        <begin position="499"/>
        <end position="514"/>
    </location>
</feature>
<reference evidence="14" key="1">
    <citation type="submission" date="2025-08" db="UniProtKB">
        <authorList>
            <consortium name="RefSeq"/>
        </authorList>
    </citation>
    <scope>IDENTIFICATION</scope>
    <source>
        <tissue evidence="14">Muscle</tissue>
    </source>
</reference>
<evidence type="ECO:0000256" key="8">
    <source>
        <dbReference type="ARBA" id="ARBA00023043"/>
    </source>
</evidence>
<dbReference type="PROSITE" id="PS50088">
    <property type="entry name" value="ANK_REPEAT"/>
    <property type="match status" value="3"/>
</dbReference>
<dbReference type="RefSeq" id="XP_022240502.1">
    <property type="nucleotide sequence ID" value="XM_022384794.1"/>
</dbReference>
<proteinExistence type="predicted"/>
<feature type="coiled-coil region" evidence="11">
    <location>
        <begin position="1066"/>
        <end position="1095"/>
    </location>
</feature>
<feature type="coiled-coil region" evidence="11">
    <location>
        <begin position="994"/>
        <end position="1042"/>
    </location>
</feature>
<dbReference type="InterPro" id="IPR052420">
    <property type="entry name" value="Espin/Espin-like"/>
</dbReference>
<keyword evidence="9" id="KW-0472">Membrane</keyword>
<feature type="compositionally biased region" description="Acidic residues" evidence="12">
    <location>
        <begin position="598"/>
        <end position="609"/>
    </location>
</feature>
<evidence type="ECO:0000256" key="7">
    <source>
        <dbReference type="ARBA" id="ARBA00023028"/>
    </source>
</evidence>
<feature type="compositionally biased region" description="Low complexity" evidence="12">
    <location>
        <begin position="648"/>
        <end position="659"/>
    </location>
</feature>
<dbReference type="Proteomes" id="UP000694941">
    <property type="component" value="Unplaced"/>
</dbReference>
<evidence type="ECO:0000256" key="3">
    <source>
        <dbReference type="ARBA" id="ARBA00022483"/>
    </source>
</evidence>
<sequence>MPEMTILHRALVAAKEGDLQGLQTLQRNHELAPHIQDEFGASCVHYAARGGHVKVLEFLVKKCGMRANTRSFVGASPAHDAAAMGKLNALVWLLKHTDCLLWDRDKDGATVLHISARYGRRSVIKWLLREAKMPALEKTSTGALALHYAAAKGCLDCVKLLLETCTELSANAQMENNVTPVYLAAQEGHLDVLKHLVVSAGGSLSLRAIDGMAPIHASAQMGALKCLKWMVEEQGVDPNLQDKDGATPVHFAASRGHVDTLRWLLRHGGRILLDKFGKSPLNDAAENEHLECLALLAAHASDPRHQVGMSVTLTPAGLLPVPVQRCCSSCQVQSHYKRPSTSHVRKGSDSCSCRSTTSDETNSWSDDYPSDVTGSSHQSMQESVPQSSNHHHSLSHSRSCNVCGLHAKDSHKSHRQHGHYHRRNQCSHQRQTPDIALNNKTRHQRTASDESSRGSRMDSYKELFAGSLNETNQEPFYLHESNMTSDDRVKKLFEAPSGDKQQPSSTDTSISNPKSSCSVTTRVVTVEIHQSTSDDVMSTSDVSDPVPDYNDPVARVYSNSRQEPIEGSSENPFVSGEQSLTSSEACSTSTDEGIYQEVENEGPEDDDEGVFSGDPSEPQKSNDPETTFNRNSGKINDSDNGSLIVPQTLNEENNTEVLEGPSDASVSFAASKNAIDSPKSEEGNKQINNSQVEIKVKPALEGKKSLPIDIQENIKESLKRRNSKELAERALSVPVSLSLTPVLPAPPPPLIPLSLNKDSFESQSNSPSGTIKRKSDVISENKNNVLSELLPLGKENVNNEDSNEAINNTQTRVLEEKDTLKQKTSKLSPQAIQTRFIPPQFESLPNSDINIKPSEYLKKLANKTAPSFPIPKMGQIPKDVLANSDKNASNNELEDNKLLPMVTEPVSKSSLAKSESEELRDITKINDNTDAISNESKTNDSEIIPQVPPPPSGPLVIPPPQPNFGVTKEALQSVNLKKTDKPTNTGRTILLQKNESIKDKKNDLIAELKKSKDIHGVKKMKEERVKQEQEEMQKKASDIAKQCTTERFLDKIPEVDANGCPIPPWKRQMLAKKAAENAKKEAEEQRLKEAEQRKISAIPAWKRHLLLKNVIQSNAPSEIIQTSPSSNVVSSTPVIIKNSTETISEKQLNRNMAQVTANSLPEENYNDEDEKPHNPWLQQLRKTNSEFR</sequence>
<evidence type="ECO:0000313" key="13">
    <source>
        <dbReference type="Proteomes" id="UP000694941"/>
    </source>
</evidence>
<feature type="compositionally biased region" description="Polar residues" evidence="12">
    <location>
        <begin position="372"/>
        <end position="386"/>
    </location>
</feature>
<evidence type="ECO:0000256" key="9">
    <source>
        <dbReference type="ARBA" id="ARBA00023298"/>
    </source>
</evidence>
<protein>
    <submittedName>
        <fullName evidence="14">Uncharacterized protein LOC106458543 isoform X1</fullName>
    </submittedName>
</protein>
<evidence type="ECO:0000256" key="10">
    <source>
        <dbReference type="PROSITE-ProRule" id="PRU00023"/>
    </source>
</evidence>
<feature type="region of interest" description="Disordered" evidence="12">
    <location>
        <begin position="338"/>
        <end position="396"/>
    </location>
</feature>
<feature type="repeat" description="ANK" evidence="10">
    <location>
        <begin position="244"/>
        <end position="271"/>
    </location>
</feature>
<evidence type="ECO:0000313" key="14">
    <source>
        <dbReference type="RefSeq" id="XP_022240502.1"/>
    </source>
</evidence>
<keyword evidence="7" id="KW-0638">Presynaptic neurotoxin</keyword>
<evidence type="ECO:0000256" key="2">
    <source>
        <dbReference type="ARBA" id="ARBA00004645"/>
    </source>
</evidence>